<evidence type="ECO:0000313" key="6">
    <source>
        <dbReference type="Proteomes" id="UP000321224"/>
    </source>
</evidence>
<keyword evidence="5" id="KW-1185">Reference proteome</keyword>
<dbReference type="SUPFAM" id="SSF53955">
    <property type="entry name" value="Lysozyme-like"/>
    <property type="match status" value="1"/>
</dbReference>
<proteinExistence type="predicted"/>
<reference evidence="4 5" key="1">
    <citation type="submission" date="2016-10" db="EMBL/GenBank/DDBJ databases">
        <authorList>
            <person name="Varghese N."/>
            <person name="Submissions S."/>
        </authorList>
    </citation>
    <scope>NUCLEOTIDE SEQUENCE [LARGE SCALE GENOMIC DNA]</scope>
    <source>
        <strain evidence="4 5">DSM 2260</strain>
    </source>
</reference>
<evidence type="ECO:0000313" key="3">
    <source>
        <dbReference type="EMBL" id="GEL75525.1"/>
    </source>
</evidence>
<dbReference type="Gene3D" id="1.10.530.10">
    <property type="match status" value="1"/>
</dbReference>
<feature type="domain" description="Transglycosylase SLT" evidence="2">
    <location>
        <begin position="21"/>
        <end position="127"/>
    </location>
</feature>
<dbReference type="InterPro" id="IPR008258">
    <property type="entry name" value="Transglycosylase_SLT_dom_1"/>
</dbReference>
<dbReference type="RefSeq" id="WP_090487474.1">
    <property type="nucleotide sequence ID" value="NZ_BJVY01000078.1"/>
</dbReference>
<reference evidence="3 6" key="2">
    <citation type="submission" date="2019-07" db="EMBL/GenBank/DDBJ databases">
        <title>Whole genome shotgun sequence of Myxococcus virescens NBRC 100334.</title>
        <authorList>
            <person name="Hosoyama A."/>
            <person name="Uohara A."/>
            <person name="Ohji S."/>
            <person name="Ichikawa N."/>
        </authorList>
    </citation>
    <scope>NUCLEOTIDE SEQUENCE [LARGE SCALE GENOMIC DNA]</scope>
    <source>
        <strain evidence="3 6">NBRC 100334</strain>
    </source>
</reference>
<protein>
    <submittedName>
        <fullName evidence="4">Transglycosylase SLT domain-containing protein</fullName>
    </submittedName>
</protein>
<dbReference type="Pfam" id="PF01464">
    <property type="entry name" value="SLT"/>
    <property type="match status" value="1"/>
</dbReference>
<evidence type="ECO:0000259" key="2">
    <source>
        <dbReference type="Pfam" id="PF01464"/>
    </source>
</evidence>
<dbReference type="EMBL" id="FNAJ01000002">
    <property type="protein sequence ID" value="SDD65535.1"/>
    <property type="molecule type" value="Genomic_DNA"/>
</dbReference>
<dbReference type="Proteomes" id="UP000198717">
    <property type="component" value="Unassembled WGS sequence"/>
</dbReference>
<accession>A0A511HQ71</accession>
<dbReference type="Proteomes" id="UP000321224">
    <property type="component" value="Unassembled WGS sequence"/>
</dbReference>
<evidence type="ECO:0000313" key="5">
    <source>
        <dbReference type="Proteomes" id="UP000198717"/>
    </source>
</evidence>
<feature type="region of interest" description="Disordered" evidence="1">
    <location>
        <begin position="41"/>
        <end position="60"/>
    </location>
</feature>
<name>A0A511HQ71_9BACT</name>
<dbReference type="AlphaFoldDB" id="A0A511HQ71"/>
<evidence type="ECO:0000313" key="4">
    <source>
        <dbReference type="EMBL" id="SDD65535.1"/>
    </source>
</evidence>
<dbReference type="InterPro" id="IPR023346">
    <property type="entry name" value="Lysozyme-like_dom_sf"/>
</dbReference>
<dbReference type="EMBL" id="BJVY01000078">
    <property type="protein sequence ID" value="GEL75525.1"/>
    <property type="molecule type" value="Genomic_DNA"/>
</dbReference>
<gene>
    <name evidence="3" type="ORF">MVI01_73090</name>
    <name evidence="4" type="ORF">SAMN04488504_102145</name>
</gene>
<organism evidence="3 6">
    <name type="scientific">Myxococcus virescens</name>
    <dbReference type="NCBI Taxonomy" id="83456"/>
    <lineage>
        <taxon>Bacteria</taxon>
        <taxon>Pseudomonadati</taxon>
        <taxon>Myxococcota</taxon>
        <taxon>Myxococcia</taxon>
        <taxon>Myxococcales</taxon>
        <taxon>Cystobacterineae</taxon>
        <taxon>Myxococcaceae</taxon>
        <taxon>Myxococcus</taxon>
    </lineage>
</organism>
<comment type="caution">
    <text evidence="3">The sequence shown here is derived from an EMBL/GenBank/DDBJ whole genome shotgun (WGS) entry which is preliminary data.</text>
</comment>
<sequence length="172" mass="18318">MSQLPSRLSRWRSTVEPIAALYRLDPLLVYAVMDRESLGGDALTPKGPSGTGDHGHGRGLMQVDDRAHKGFVSAVDDLGRPLWQDPSVNVLYGCRLLRRNLDSLDGYMAGALAAYNAGLGRVRSALARLPPDATDAQRLAAVDGVTTGRDYASNVLSRRERFAGSAPAASGA</sequence>
<evidence type="ECO:0000256" key="1">
    <source>
        <dbReference type="SAM" id="MobiDB-lite"/>
    </source>
</evidence>